<feature type="signal peptide" evidence="1">
    <location>
        <begin position="1"/>
        <end position="24"/>
    </location>
</feature>
<dbReference type="InterPro" id="IPR021373">
    <property type="entry name" value="DUF2993"/>
</dbReference>
<reference evidence="2 3" key="1">
    <citation type="submission" date="2023-07" db="EMBL/GenBank/DDBJ databases">
        <title>Sequencing the genomes of 1000 actinobacteria strains.</title>
        <authorList>
            <person name="Klenk H.-P."/>
        </authorList>
    </citation>
    <scope>NUCLEOTIDE SEQUENCE [LARGE SCALE GENOMIC DNA]</scope>
    <source>
        <strain evidence="2 3">DSM 44710</strain>
    </source>
</reference>
<evidence type="ECO:0000256" key="1">
    <source>
        <dbReference type="SAM" id="SignalP"/>
    </source>
</evidence>
<name>A0ABT9MRK6_9ACTN</name>
<sequence length="243" mass="24350">MPGKPLRTVLAVVGVAALAVPVAADRAAVALAENRLAARLSCAAGITGDVDVTIHGFPFLTQLARGTVGDVRLHAQTVTVRDVTLSDVDVRARGLRGTSADTLTASAVLPYAGLPGTAGAAFAGARLGGDSDRLTITTSVPVRGVTMPVTVYADLAVDGNQLTITPGEVELTGLGLRVPASRLPDGLAGARTVPLPALPVGFTYLRISATVGGLRLVVAGTGIDLGPGADQKITNDTCGGTDG</sequence>
<comment type="caution">
    <text evidence="2">The sequence shown here is derived from an EMBL/GenBank/DDBJ whole genome shotgun (WGS) entry which is preliminary data.</text>
</comment>
<dbReference type="EMBL" id="JAUSRA010000001">
    <property type="protein sequence ID" value="MDP9794055.1"/>
    <property type="molecule type" value="Genomic_DNA"/>
</dbReference>
<dbReference type="Pfam" id="PF11209">
    <property type="entry name" value="LmeA"/>
    <property type="match status" value="1"/>
</dbReference>
<dbReference type="Proteomes" id="UP001240984">
    <property type="component" value="Unassembled WGS sequence"/>
</dbReference>
<feature type="chain" id="PRO_5045251925" description="DUF2993 domain-containing protein" evidence="1">
    <location>
        <begin position="25"/>
        <end position="243"/>
    </location>
</feature>
<evidence type="ECO:0008006" key="4">
    <source>
        <dbReference type="Google" id="ProtNLM"/>
    </source>
</evidence>
<organism evidence="2 3">
    <name type="scientific">Catenuloplanes nepalensis</name>
    <dbReference type="NCBI Taxonomy" id="587533"/>
    <lineage>
        <taxon>Bacteria</taxon>
        <taxon>Bacillati</taxon>
        <taxon>Actinomycetota</taxon>
        <taxon>Actinomycetes</taxon>
        <taxon>Micromonosporales</taxon>
        <taxon>Micromonosporaceae</taxon>
        <taxon>Catenuloplanes</taxon>
    </lineage>
</organism>
<gene>
    <name evidence="2" type="ORF">J2S43_002567</name>
</gene>
<evidence type="ECO:0000313" key="3">
    <source>
        <dbReference type="Proteomes" id="UP001240984"/>
    </source>
</evidence>
<proteinExistence type="predicted"/>
<accession>A0ABT9MRK6</accession>
<evidence type="ECO:0000313" key="2">
    <source>
        <dbReference type="EMBL" id="MDP9794055.1"/>
    </source>
</evidence>
<dbReference type="RefSeq" id="WP_306829170.1">
    <property type="nucleotide sequence ID" value="NZ_JAUSRA010000001.1"/>
</dbReference>
<keyword evidence="1" id="KW-0732">Signal</keyword>
<protein>
    <recommendedName>
        <fullName evidence="4">DUF2993 domain-containing protein</fullName>
    </recommendedName>
</protein>
<keyword evidence="3" id="KW-1185">Reference proteome</keyword>